<dbReference type="EMBL" id="ACGS02000018">
    <property type="protein sequence ID" value="EFZ35635.1"/>
    <property type="molecule type" value="Genomic_DNA"/>
</dbReference>
<dbReference type="PATRIC" id="fig|525362.12.peg.1578"/>
<name>E7FMY7_9LACO</name>
<organism evidence="1 2">
    <name type="scientific">Ligilactobacillus ruminis ATCC 25644</name>
    <dbReference type="NCBI Taxonomy" id="525362"/>
    <lineage>
        <taxon>Bacteria</taxon>
        <taxon>Bacillati</taxon>
        <taxon>Bacillota</taxon>
        <taxon>Bacilli</taxon>
        <taxon>Lactobacillales</taxon>
        <taxon>Lactobacillaceae</taxon>
        <taxon>Ligilactobacillus</taxon>
    </lineage>
</organism>
<evidence type="ECO:0000313" key="2">
    <source>
        <dbReference type="Proteomes" id="UP000004099"/>
    </source>
</evidence>
<dbReference type="AlphaFoldDB" id="E7FMY7"/>
<reference evidence="1 2" key="1">
    <citation type="submission" date="2011-01" db="EMBL/GenBank/DDBJ databases">
        <authorList>
            <person name="Muzny D."/>
            <person name="Qin X."/>
            <person name="Buhay C."/>
            <person name="Dugan-Rocha S."/>
            <person name="Ding Y."/>
            <person name="Chen G."/>
            <person name="Hawes A."/>
            <person name="Holder M."/>
            <person name="Jhangiani S."/>
            <person name="Johnson A."/>
            <person name="Khan Z."/>
            <person name="Li Z."/>
            <person name="Liu W."/>
            <person name="Liu X."/>
            <person name="Perez L."/>
            <person name="Shen H."/>
            <person name="Wang Q."/>
            <person name="Watt J."/>
            <person name="Xi L."/>
            <person name="Xin Y."/>
            <person name="Zhou J."/>
            <person name="Deng J."/>
            <person name="Jiang H."/>
            <person name="Liu Y."/>
            <person name="Qu J."/>
            <person name="Song X.-Z."/>
            <person name="Zhang L."/>
            <person name="Villasana D."/>
            <person name="Johnson A."/>
            <person name="Liu J."/>
            <person name="Liyanage D."/>
            <person name="Lorensuhewa L."/>
            <person name="Robinson T."/>
            <person name="Song A."/>
            <person name="Song B.-B."/>
            <person name="Dinh H."/>
            <person name="Thornton R."/>
            <person name="Coyle M."/>
            <person name="Francisco L."/>
            <person name="Jackson L."/>
            <person name="Javaid M."/>
            <person name="Korchina V."/>
            <person name="Kovar C."/>
            <person name="Mata R."/>
            <person name="Mathew T."/>
            <person name="Ngo R."/>
            <person name="Nguyen L."/>
            <person name="Nguyen N."/>
            <person name="Okwuonu G."/>
            <person name="Ongeri F."/>
            <person name="Pham C."/>
            <person name="Simmons D."/>
            <person name="Wilczek-Boney K."/>
            <person name="Hale W."/>
            <person name="Jakkamsetti A."/>
            <person name="Pham P."/>
            <person name="Ruth R."/>
            <person name="San Lucas F."/>
            <person name="Warren J."/>
            <person name="Zhang J."/>
            <person name="Zhao Z."/>
            <person name="Zhou C."/>
            <person name="Zhu D."/>
            <person name="Lee S."/>
            <person name="Bess C."/>
            <person name="Blankenburg K."/>
            <person name="Forbes L."/>
            <person name="Fu Q."/>
            <person name="Gubbala S."/>
            <person name="Hirani K."/>
            <person name="Jayaseelan J.C."/>
            <person name="Lara F."/>
            <person name="Munidasa M."/>
            <person name="Palculict T."/>
            <person name="Patil S."/>
            <person name="Pu L.-L."/>
            <person name="Saada N."/>
            <person name="Tang L."/>
            <person name="Weissenberger G."/>
            <person name="Zhu Y."/>
            <person name="Hemphill L."/>
            <person name="Shang Y."/>
            <person name="Youmans B."/>
            <person name="Ayvaz T."/>
            <person name="Ross M."/>
            <person name="Santibanez J."/>
            <person name="Aqrawi P."/>
            <person name="Gross S."/>
            <person name="Joshi V."/>
            <person name="Fowler G."/>
            <person name="Nazareth L."/>
            <person name="Reid J."/>
            <person name="Worley K."/>
            <person name="Petrosino J."/>
            <person name="Highlander S."/>
            <person name="Gibbs R."/>
        </authorList>
    </citation>
    <scope>NUCLEOTIDE SEQUENCE [LARGE SCALE GENOMIC DNA]</scope>
    <source>
        <strain evidence="1 2">ATCC 25644</strain>
    </source>
</reference>
<proteinExistence type="predicted"/>
<protein>
    <submittedName>
        <fullName evidence="1">Uncharacterized protein</fullName>
    </submittedName>
</protein>
<dbReference type="Proteomes" id="UP000004099">
    <property type="component" value="Unassembled WGS sequence"/>
</dbReference>
<gene>
    <name evidence="1" type="ORF">HMPREF0542_10264</name>
</gene>
<dbReference type="HOGENOM" id="CLU_2807113_0_0_9"/>
<comment type="caution">
    <text evidence="1">The sequence shown here is derived from an EMBL/GenBank/DDBJ whole genome shotgun (WGS) entry which is preliminary data.</text>
</comment>
<evidence type="ECO:0000313" key="1">
    <source>
        <dbReference type="EMBL" id="EFZ35635.1"/>
    </source>
</evidence>
<sequence length="67" mass="8402">MNKDIQNENYDLNFSEFYELYLKEIGRKSGLFFVLFPIKWRLFTKKFLKISSHKCFDWYFFLLLSYH</sequence>
<accession>E7FMY7</accession>